<keyword evidence="1" id="KW-0812">Transmembrane</keyword>
<feature type="transmembrane region" description="Helical" evidence="1">
    <location>
        <begin position="36"/>
        <end position="62"/>
    </location>
</feature>
<sequence>MPQRMRATHPRKLNSLKKKLLNITTRFGEKAGAIGALVSAMGCAMCFPAIASLGAAIGMGFLSQWEGLFINTLLPFFAWVVLVLNGLGWLSHKQWRRSAIGMIAPVLLLLSLYPWFKYGWSTYVTYSALGLMVLVSLWDIFSPAYHRCDDTCDTTDNIDTKELK</sequence>
<dbReference type="Proteomes" id="UP000006320">
    <property type="component" value="Unassembled WGS sequence"/>
</dbReference>
<gene>
    <name evidence="2" type="primary">merC</name>
    <name evidence="2" type="ORF">GCHA_1516</name>
</gene>
<keyword evidence="1" id="KW-0472">Membrane</keyword>
<reference evidence="2 3" key="1">
    <citation type="journal article" date="2017" name="Antonie Van Leeuwenhoek">
        <title>Rhizobium rhizosphaerae sp. nov., a novel species isolated from rice rhizosphere.</title>
        <authorList>
            <person name="Zhao J.J."/>
            <person name="Zhang J."/>
            <person name="Zhang R.J."/>
            <person name="Zhang C.W."/>
            <person name="Yin H.Q."/>
            <person name="Zhang X.X."/>
        </authorList>
    </citation>
    <scope>NUCLEOTIDE SEQUENCE [LARGE SCALE GENOMIC DNA]</scope>
    <source>
        <strain evidence="2 3">S18K6</strain>
    </source>
</reference>
<dbReference type="AlphaFoldDB" id="A0AAV3UWK8"/>
<accession>A0AAV3UWK8</accession>
<evidence type="ECO:0000256" key="1">
    <source>
        <dbReference type="SAM" id="Phobius"/>
    </source>
</evidence>
<dbReference type="GO" id="GO:0015097">
    <property type="term" value="F:mercury ion transmembrane transporter activity"/>
    <property type="evidence" value="ECO:0007669"/>
    <property type="project" value="InterPro"/>
</dbReference>
<dbReference type="InterPro" id="IPR004891">
    <property type="entry name" value="Mercury-R_MerC"/>
</dbReference>
<proteinExistence type="predicted"/>
<feature type="transmembrane region" description="Helical" evidence="1">
    <location>
        <begin position="68"/>
        <end position="87"/>
    </location>
</feature>
<feature type="transmembrane region" description="Helical" evidence="1">
    <location>
        <begin position="99"/>
        <end position="116"/>
    </location>
</feature>
<keyword evidence="1" id="KW-1133">Transmembrane helix</keyword>
<protein>
    <submittedName>
        <fullName evidence="2">Mercuric resistance protein merC</fullName>
    </submittedName>
</protein>
<evidence type="ECO:0000313" key="2">
    <source>
        <dbReference type="EMBL" id="GAC09470.1"/>
    </source>
</evidence>
<dbReference type="NCBIfam" id="NF010318">
    <property type="entry name" value="PRK13755.1"/>
    <property type="match status" value="1"/>
</dbReference>
<feature type="transmembrane region" description="Helical" evidence="1">
    <location>
        <begin position="122"/>
        <end position="141"/>
    </location>
</feature>
<organism evidence="2 3">
    <name type="scientific">Paraglaciecola chathamensis S18K6</name>
    <dbReference type="NCBI Taxonomy" id="1127672"/>
    <lineage>
        <taxon>Bacteria</taxon>
        <taxon>Pseudomonadati</taxon>
        <taxon>Pseudomonadota</taxon>
        <taxon>Gammaproteobacteria</taxon>
        <taxon>Alteromonadales</taxon>
        <taxon>Alteromonadaceae</taxon>
        <taxon>Paraglaciecola</taxon>
    </lineage>
</organism>
<comment type="caution">
    <text evidence="2">The sequence shown here is derived from an EMBL/GenBank/DDBJ whole genome shotgun (WGS) entry which is preliminary data.</text>
</comment>
<dbReference type="EMBL" id="BAEM01000022">
    <property type="protein sequence ID" value="GAC09470.1"/>
    <property type="molecule type" value="Genomic_DNA"/>
</dbReference>
<dbReference type="Pfam" id="PF03203">
    <property type="entry name" value="MerC"/>
    <property type="match status" value="1"/>
</dbReference>
<dbReference type="GO" id="GO:0016020">
    <property type="term" value="C:membrane"/>
    <property type="evidence" value="ECO:0007669"/>
    <property type="project" value="InterPro"/>
</dbReference>
<evidence type="ECO:0000313" key="3">
    <source>
        <dbReference type="Proteomes" id="UP000006320"/>
    </source>
</evidence>
<name>A0AAV3UWK8_9ALTE</name>
<dbReference type="NCBIfam" id="NF033784">
    <property type="entry name" value="transport_merC"/>
    <property type="match status" value="1"/>
</dbReference>